<dbReference type="InterPro" id="IPR016181">
    <property type="entry name" value="Acyl_CoA_acyltransferase"/>
</dbReference>
<dbReference type="InterPro" id="IPR000182">
    <property type="entry name" value="GNAT_dom"/>
</dbReference>
<dbReference type="Gene3D" id="3.40.630.30">
    <property type="match status" value="1"/>
</dbReference>
<dbReference type="Proteomes" id="UP000313948">
    <property type="component" value="Chromosome"/>
</dbReference>
<evidence type="ECO:0000259" key="1">
    <source>
        <dbReference type="PROSITE" id="PS51186"/>
    </source>
</evidence>
<protein>
    <submittedName>
        <fullName evidence="2">GNAT family N-acetyltransferase</fullName>
    </submittedName>
</protein>
<gene>
    <name evidence="2" type="ORF">FE251_08220</name>
</gene>
<proteinExistence type="predicted"/>
<organism evidence="2 3">
    <name type="scientific">Georgenia wutianyii</name>
    <dbReference type="NCBI Taxonomy" id="2585135"/>
    <lineage>
        <taxon>Bacteria</taxon>
        <taxon>Bacillati</taxon>
        <taxon>Actinomycetota</taxon>
        <taxon>Actinomycetes</taxon>
        <taxon>Micrococcales</taxon>
        <taxon>Bogoriellaceae</taxon>
        <taxon>Georgenia</taxon>
    </lineage>
</organism>
<evidence type="ECO:0000313" key="2">
    <source>
        <dbReference type="EMBL" id="QDB79356.1"/>
    </source>
</evidence>
<evidence type="ECO:0000313" key="3">
    <source>
        <dbReference type="Proteomes" id="UP000313948"/>
    </source>
</evidence>
<feature type="domain" description="N-acetyltransferase" evidence="1">
    <location>
        <begin position="111"/>
        <end position="239"/>
    </location>
</feature>
<dbReference type="EMBL" id="CP040899">
    <property type="protein sequence ID" value="QDB79356.1"/>
    <property type="molecule type" value="Genomic_DNA"/>
</dbReference>
<dbReference type="SUPFAM" id="SSF55729">
    <property type="entry name" value="Acyl-CoA N-acyltransferases (Nat)"/>
    <property type="match status" value="1"/>
</dbReference>
<reference evidence="2 3" key="1">
    <citation type="submission" date="2019-05" db="EMBL/GenBank/DDBJ databases">
        <title>Georgenia *** sp. nov., and Georgenia *** sp. nov., isolated from the intestinal contents of plateau pika (Ochotona curzoniae) in the Qinghai-Tibet plateau of China.</title>
        <authorList>
            <person name="Tian Z."/>
        </authorList>
    </citation>
    <scope>NUCLEOTIDE SEQUENCE [LARGE SCALE GENOMIC DNA]</scope>
    <source>
        <strain evidence="2 3">Z294</strain>
    </source>
</reference>
<keyword evidence="3" id="KW-1185">Reference proteome</keyword>
<dbReference type="Pfam" id="PF00583">
    <property type="entry name" value="Acetyltransf_1"/>
    <property type="match status" value="1"/>
</dbReference>
<accession>A0ABX5VNG6</accession>
<dbReference type="RefSeq" id="WP_139072940.1">
    <property type="nucleotide sequence ID" value="NZ_CP040899.1"/>
</dbReference>
<dbReference type="PROSITE" id="PS51186">
    <property type="entry name" value="GNAT"/>
    <property type="match status" value="1"/>
</dbReference>
<sequence>MERPFFLRANADRWHEEQAWDAEGAHLLLVRPLRGGGARRQLVGAGAPEPLARAVAQAASDGVGPVDFGLLTRGTWRLVDPDAGAALGLDVGPGWDWMWTRTVPPVQAGEERVGPVTGPDAAEEVRACLSRANPDTSADPADPDLVWWGYRDDDGVLRGVVAVNAPAGSPVHLSGLGTDVSWRRRGVGSAMMAAVTRWALADHPLVHYGIWADNDAARRIYTRLGYAVGQEIENVVPTG</sequence>
<dbReference type="CDD" id="cd04301">
    <property type="entry name" value="NAT_SF"/>
    <property type="match status" value="1"/>
</dbReference>
<name>A0ABX5VNG6_9MICO</name>